<keyword evidence="3 6" id="KW-0560">Oxidoreductase</keyword>
<dbReference type="InterPro" id="IPR002500">
    <property type="entry name" value="PAPS_reduct_dom"/>
</dbReference>
<gene>
    <name evidence="6" type="primary">cysH</name>
    <name evidence="8" type="ORF">GCM10009107_12590</name>
</gene>
<comment type="catalytic activity">
    <reaction evidence="6">
        <text>[thioredoxin]-disulfide + sulfite + AMP + 2 H(+) = adenosine 5'-phosphosulfate + [thioredoxin]-dithiol</text>
        <dbReference type="Rhea" id="RHEA:21976"/>
        <dbReference type="Rhea" id="RHEA-COMP:10698"/>
        <dbReference type="Rhea" id="RHEA-COMP:10700"/>
        <dbReference type="ChEBI" id="CHEBI:15378"/>
        <dbReference type="ChEBI" id="CHEBI:17359"/>
        <dbReference type="ChEBI" id="CHEBI:29950"/>
        <dbReference type="ChEBI" id="CHEBI:50058"/>
        <dbReference type="ChEBI" id="CHEBI:58243"/>
        <dbReference type="ChEBI" id="CHEBI:456215"/>
        <dbReference type="EC" id="1.8.4.10"/>
    </reaction>
</comment>
<evidence type="ECO:0000256" key="1">
    <source>
        <dbReference type="ARBA" id="ARBA00009732"/>
    </source>
</evidence>
<comment type="subcellular location">
    <subcellularLocation>
        <location evidence="6">Cytoplasm</location>
    </subcellularLocation>
</comment>
<dbReference type="HAMAP" id="MF_00063">
    <property type="entry name" value="CysH"/>
    <property type="match status" value="1"/>
</dbReference>
<evidence type="ECO:0000259" key="7">
    <source>
        <dbReference type="Pfam" id="PF01507"/>
    </source>
</evidence>
<keyword evidence="4 6" id="KW-0408">Iron</keyword>
<evidence type="ECO:0000256" key="4">
    <source>
        <dbReference type="ARBA" id="ARBA00023004"/>
    </source>
</evidence>
<sequence length="270" mass="29961">MSADNISVLPAPDAGETSALPWASAASSAIALYARHTAGFEARVAATVAWLREAAEQHPGSVVLANSLGAEDMVLTDLIARHKLPIAIGTLQTGALHAQTLALIPQIEQRYQLPVEVYEPRNEAVVQFVRKNGEKAMYESLELRKGCCFVRKLEPLGRMLEGRSAWVTGLRREQSQNRGEMPASEVEANGRTKYNPLVDWTWADIWHYIEQNNVPYNALHDQFMPSIGCAPCTRAIAVGEEFRAGRWWWEDEKAKECGLHVRPEAETAEA</sequence>
<dbReference type="InterPro" id="IPR004511">
    <property type="entry name" value="PAPS/APS_Rdtase"/>
</dbReference>
<accession>A0ABN1JSG9</accession>
<dbReference type="Proteomes" id="UP001500279">
    <property type="component" value="Unassembled WGS sequence"/>
</dbReference>
<feature type="binding site" evidence="6">
    <location>
        <position position="148"/>
    </location>
    <ligand>
        <name>[4Fe-4S] cluster</name>
        <dbReference type="ChEBI" id="CHEBI:49883"/>
    </ligand>
</feature>
<dbReference type="Pfam" id="PF01507">
    <property type="entry name" value="PAPS_reduct"/>
    <property type="match status" value="1"/>
</dbReference>
<reference evidence="8 9" key="1">
    <citation type="journal article" date="2019" name="Int. J. Syst. Evol. Microbiol.">
        <title>The Global Catalogue of Microorganisms (GCM) 10K type strain sequencing project: providing services to taxonomists for standard genome sequencing and annotation.</title>
        <authorList>
            <consortium name="The Broad Institute Genomics Platform"/>
            <consortium name="The Broad Institute Genome Sequencing Center for Infectious Disease"/>
            <person name="Wu L."/>
            <person name="Ma J."/>
        </authorList>
    </citation>
    <scope>NUCLEOTIDE SEQUENCE [LARGE SCALE GENOMIC DNA]</scope>
    <source>
        <strain evidence="8 9">JCM 15503</strain>
    </source>
</reference>
<dbReference type="RefSeq" id="WP_141291992.1">
    <property type="nucleotide sequence ID" value="NZ_BAAAEW010000006.1"/>
</dbReference>
<dbReference type="PANTHER" id="PTHR46482">
    <property type="entry name" value="5'-ADENYLYLSULFATE REDUCTASE 3, CHLOROPLASTIC"/>
    <property type="match status" value="1"/>
</dbReference>
<keyword evidence="2 6" id="KW-0479">Metal-binding</keyword>
<comment type="pathway">
    <text evidence="6">Sulfur metabolism; hydrogen sulfide biosynthesis; sulfite from sulfate.</text>
</comment>
<name>A0ABN1JSG9_9BURK</name>
<evidence type="ECO:0000256" key="3">
    <source>
        <dbReference type="ARBA" id="ARBA00023002"/>
    </source>
</evidence>
<feature type="binding site" evidence="6">
    <location>
        <position position="229"/>
    </location>
    <ligand>
        <name>[4Fe-4S] cluster</name>
        <dbReference type="ChEBI" id="CHEBI:49883"/>
    </ligand>
</feature>
<keyword evidence="6" id="KW-0963">Cytoplasm</keyword>
<protein>
    <recommendedName>
        <fullName evidence="6">Adenosine 5'-phosphosulfate reductase</fullName>
        <shortName evidence="6">APS reductase</shortName>
        <ecNumber evidence="6">1.8.4.10</ecNumber>
    </recommendedName>
    <alternativeName>
        <fullName evidence="6">5'-adenylylsulfate reductase</fullName>
    </alternativeName>
    <alternativeName>
        <fullName evidence="6">Thioredoxin-dependent 5'-adenylylsulfate reductase</fullName>
    </alternativeName>
</protein>
<dbReference type="EMBL" id="BAAAEW010000006">
    <property type="protein sequence ID" value="GAA0745819.1"/>
    <property type="molecule type" value="Genomic_DNA"/>
</dbReference>
<feature type="binding site" evidence="6">
    <location>
        <position position="147"/>
    </location>
    <ligand>
        <name>[4Fe-4S] cluster</name>
        <dbReference type="ChEBI" id="CHEBI:49883"/>
    </ligand>
</feature>
<keyword evidence="9" id="KW-1185">Reference proteome</keyword>
<keyword evidence="5 6" id="KW-0411">Iron-sulfur</keyword>
<dbReference type="PIRSF" id="PIRSF000857">
    <property type="entry name" value="PAPS_reductase"/>
    <property type="match status" value="1"/>
</dbReference>
<dbReference type="SUPFAM" id="SSF52402">
    <property type="entry name" value="Adenine nucleotide alpha hydrolases-like"/>
    <property type="match status" value="1"/>
</dbReference>
<feature type="domain" description="Phosphoadenosine phosphosulphate reductase" evidence="7">
    <location>
        <begin position="62"/>
        <end position="235"/>
    </location>
</feature>
<dbReference type="CDD" id="cd23945">
    <property type="entry name" value="PAPS_reductase"/>
    <property type="match status" value="1"/>
</dbReference>
<comment type="caution">
    <text evidence="8">The sequence shown here is derived from an EMBL/GenBank/DDBJ whole genome shotgun (WGS) entry which is preliminary data.</text>
</comment>
<evidence type="ECO:0000256" key="2">
    <source>
        <dbReference type="ARBA" id="ARBA00022723"/>
    </source>
</evidence>
<feature type="active site" description="Nucleophile; cysteine thiosulfonate intermediate" evidence="6">
    <location>
        <position position="257"/>
    </location>
</feature>
<dbReference type="PANTHER" id="PTHR46482:SF9">
    <property type="entry name" value="5'-ADENYLYLSULFATE REDUCTASE 1, CHLOROPLASTIC"/>
    <property type="match status" value="1"/>
</dbReference>
<organism evidence="8 9">
    <name type="scientific">Ideonella azotifigens</name>
    <dbReference type="NCBI Taxonomy" id="513160"/>
    <lineage>
        <taxon>Bacteria</taxon>
        <taxon>Pseudomonadati</taxon>
        <taxon>Pseudomonadota</taxon>
        <taxon>Betaproteobacteria</taxon>
        <taxon>Burkholderiales</taxon>
        <taxon>Sphaerotilaceae</taxon>
        <taxon>Ideonella</taxon>
    </lineage>
</organism>
<dbReference type="NCBIfam" id="NF002537">
    <property type="entry name" value="PRK02090.1"/>
    <property type="match status" value="1"/>
</dbReference>
<comment type="function">
    <text evidence="6">Catalyzes the formation of sulfite from adenosine 5'-phosphosulfate (APS) using thioredoxin as an electron donor.</text>
</comment>
<dbReference type="InterPro" id="IPR014729">
    <property type="entry name" value="Rossmann-like_a/b/a_fold"/>
</dbReference>
<comment type="cofactor">
    <cofactor evidence="6">
        <name>[4Fe-4S] cluster</name>
        <dbReference type="ChEBI" id="CHEBI:49883"/>
    </cofactor>
    <text evidence="6">Binds 1 [4Fe-4S] cluster per subunit.</text>
</comment>
<comment type="similarity">
    <text evidence="1 6">Belongs to the PAPS reductase family. CysH subfamily.</text>
</comment>
<dbReference type="EC" id="1.8.4.10" evidence="6"/>
<proteinExistence type="inferred from homology"/>
<dbReference type="Gene3D" id="3.40.50.620">
    <property type="entry name" value="HUPs"/>
    <property type="match status" value="1"/>
</dbReference>
<dbReference type="NCBIfam" id="TIGR00434">
    <property type="entry name" value="cysH"/>
    <property type="match status" value="1"/>
</dbReference>
<evidence type="ECO:0000313" key="8">
    <source>
        <dbReference type="EMBL" id="GAA0745819.1"/>
    </source>
</evidence>
<evidence type="ECO:0000256" key="5">
    <source>
        <dbReference type="ARBA" id="ARBA00023014"/>
    </source>
</evidence>
<feature type="binding site" evidence="6">
    <location>
        <position position="232"/>
    </location>
    <ligand>
        <name>[4Fe-4S] cluster</name>
        <dbReference type="ChEBI" id="CHEBI:49883"/>
    </ligand>
</feature>
<evidence type="ECO:0000313" key="9">
    <source>
        <dbReference type="Proteomes" id="UP001500279"/>
    </source>
</evidence>
<evidence type="ECO:0000256" key="6">
    <source>
        <dbReference type="HAMAP-Rule" id="MF_00063"/>
    </source>
</evidence>